<dbReference type="Pfam" id="PF02515">
    <property type="entry name" value="CoA_transf_3"/>
    <property type="match status" value="1"/>
</dbReference>
<evidence type="ECO:0000313" key="3">
    <source>
        <dbReference type="EMBL" id="EMD34149.1"/>
    </source>
</evidence>
<dbReference type="InterPro" id="IPR050509">
    <property type="entry name" value="CoA-transferase_III"/>
</dbReference>
<gene>
    <name evidence="3" type="ORF">CERSUDRAFT_117638</name>
</gene>
<reference evidence="3 4" key="1">
    <citation type="journal article" date="2012" name="Proc. Natl. Acad. Sci. U.S.A.">
        <title>Comparative genomics of Ceriporiopsis subvermispora and Phanerochaete chrysosporium provide insight into selective ligninolysis.</title>
        <authorList>
            <person name="Fernandez-Fueyo E."/>
            <person name="Ruiz-Duenas F.J."/>
            <person name="Ferreira P."/>
            <person name="Floudas D."/>
            <person name="Hibbett D.S."/>
            <person name="Canessa P."/>
            <person name="Larrondo L.F."/>
            <person name="James T.Y."/>
            <person name="Seelenfreund D."/>
            <person name="Lobos S."/>
            <person name="Polanco R."/>
            <person name="Tello M."/>
            <person name="Honda Y."/>
            <person name="Watanabe T."/>
            <person name="Watanabe T."/>
            <person name="Ryu J.S."/>
            <person name="Kubicek C.P."/>
            <person name="Schmoll M."/>
            <person name="Gaskell J."/>
            <person name="Hammel K.E."/>
            <person name="St John F.J."/>
            <person name="Vanden Wymelenberg A."/>
            <person name="Sabat G."/>
            <person name="Splinter BonDurant S."/>
            <person name="Syed K."/>
            <person name="Yadav J.S."/>
            <person name="Doddapaneni H."/>
            <person name="Subramanian V."/>
            <person name="Lavin J.L."/>
            <person name="Oguiza J.A."/>
            <person name="Perez G."/>
            <person name="Pisabarro A.G."/>
            <person name="Ramirez L."/>
            <person name="Santoyo F."/>
            <person name="Master E."/>
            <person name="Coutinho P.M."/>
            <person name="Henrissat B."/>
            <person name="Lombard V."/>
            <person name="Magnuson J.K."/>
            <person name="Kuees U."/>
            <person name="Hori C."/>
            <person name="Igarashi K."/>
            <person name="Samejima M."/>
            <person name="Held B.W."/>
            <person name="Barry K.W."/>
            <person name="LaButti K.M."/>
            <person name="Lapidus A."/>
            <person name="Lindquist E.A."/>
            <person name="Lucas S.M."/>
            <person name="Riley R."/>
            <person name="Salamov A.A."/>
            <person name="Hoffmeister D."/>
            <person name="Schwenk D."/>
            <person name="Hadar Y."/>
            <person name="Yarden O."/>
            <person name="de Vries R.P."/>
            <person name="Wiebenga A."/>
            <person name="Stenlid J."/>
            <person name="Eastwood D."/>
            <person name="Grigoriev I.V."/>
            <person name="Berka R.M."/>
            <person name="Blanchette R.A."/>
            <person name="Kersten P."/>
            <person name="Martinez A.T."/>
            <person name="Vicuna R."/>
            <person name="Cullen D."/>
        </authorList>
    </citation>
    <scope>NUCLEOTIDE SEQUENCE [LARGE SCALE GENOMIC DNA]</scope>
    <source>
        <strain evidence="3 4">B</strain>
    </source>
</reference>
<protein>
    <recommendedName>
        <fullName evidence="5">CoA-transferase family III</fullName>
    </recommendedName>
</protein>
<evidence type="ECO:0008006" key="5">
    <source>
        <dbReference type="Google" id="ProtNLM"/>
    </source>
</evidence>
<organism evidence="3 4">
    <name type="scientific">Ceriporiopsis subvermispora (strain B)</name>
    <name type="common">White-rot fungus</name>
    <name type="synonym">Gelatoporia subvermispora</name>
    <dbReference type="NCBI Taxonomy" id="914234"/>
    <lineage>
        <taxon>Eukaryota</taxon>
        <taxon>Fungi</taxon>
        <taxon>Dikarya</taxon>
        <taxon>Basidiomycota</taxon>
        <taxon>Agaricomycotina</taxon>
        <taxon>Agaricomycetes</taxon>
        <taxon>Polyporales</taxon>
        <taxon>Gelatoporiaceae</taxon>
        <taxon>Gelatoporia</taxon>
    </lineage>
</organism>
<dbReference type="OrthoDB" id="16747at2759"/>
<comment type="similarity">
    <text evidence="1">Belongs to the CoA-transferase III family.</text>
</comment>
<evidence type="ECO:0000256" key="2">
    <source>
        <dbReference type="SAM" id="MobiDB-lite"/>
    </source>
</evidence>
<dbReference type="InterPro" id="IPR044855">
    <property type="entry name" value="CoA-Trfase_III_dom3_sf"/>
</dbReference>
<dbReference type="Proteomes" id="UP000016930">
    <property type="component" value="Unassembled WGS sequence"/>
</dbReference>
<evidence type="ECO:0000313" key="4">
    <source>
        <dbReference type="Proteomes" id="UP000016930"/>
    </source>
</evidence>
<proteinExistence type="inferred from homology"/>
<dbReference type="SUPFAM" id="SSF89796">
    <property type="entry name" value="CoA-transferase family III (CaiB/BaiF)"/>
    <property type="match status" value="1"/>
</dbReference>
<keyword evidence="4" id="KW-1185">Reference proteome</keyword>
<dbReference type="InterPro" id="IPR023606">
    <property type="entry name" value="CoA-Trfase_III_dom_1_sf"/>
</dbReference>
<name>M2PE59_CERS8</name>
<dbReference type="AlphaFoldDB" id="M2PE59"/>
<dbReference type="Gene3D" id="3.40.50.10540">
    <property type="entry name" value="Crotonobetainyl-coa:carnitine coa-transferase, domain 1"/>
    <property type="match status" value="1"/>
</dbReference>
<sequence>MPPTVLGTPRPNLPLSGIRVVEFAGLAPGPMAGKILADFGADVVLVDRPVSPGQTRIVQDVLARGKRAIAIDTKQVPSGRAVLMKLIGRADILIDPFRPGVIERLGLGPDVFLGDGGNNSRLVYARLVGFPRTGPYKDMAGHDVNYLALSGVLSMLPGEGKPEFPLNILADFAGGGVMCALGILLALLERYASGRGQVVDCDMVSGTRYIASWPLLQVMLRPGVVLGGPRGENILDGGAPFYNVYACADGRWMSVGCIEPRFFRVFLERFLQAIPADFALEGGWRPGPELQGVKGEWAMMKDFFAQGFKMHPRAFWEKIFDGTDACALPVLSLKEAAALAARVSGSKGTDSGNPSAAPHPILSSMAQRNGINADIRSSSPPESPTSISGLEEILDELGMDESEKRELRRSGALGDSVAKL</sequence>
<accession>M2PE59</accession>
<feature type="region of interest" description="Disordered" evidence="2">
    <location>
        <begin position="372"/>
        <end position="420"/>
    </location>
</feature>
<feature type="compositionally biased region" description="Low complexity" evidence="2">
    <location>
        <begin position="377"/>
        <end position="388"/>
    </location>
</feature>
<dbReference type="HOGENOM" id="CLU_033975_5_0_1"/>
<dbReference type="EMBL" id="KB445804">
    <property type="protein sequence ID" value="EMD34149.1"/>
    <property type="molecule type" value="Genomic_DNA"/>
</dbReference>
<dbReference type="Gene3D" id="3.30.1540.10">
    <property type="entry name" value="formyl-coa transferase, domain 3"/>
    <property type="match status" value="1"/>
</dbReference>
<dbReference type="PANTHER" id="PTHR48228:SF5">
    <property type="entry name" value="ALPHA-METHYLACYL-COA RACEMASE"/>
    <property type="match status" value="1"/>
</dbReference>
<dbReference type="PANTHER" id="PTHR48228">
    <property type="entry name" value="SUCCINYL-COA--D-CITRAMALATE COA-TRANSFERASE"/>
    <property type="match status" value="1"/>
</dbReference>
<dbReference type="InterPro" id="IPR003673">
    <property type="entry name" value="CoA-Trfase_fam_III"/>
</dbReference>
<dbReference type="STRING" id="914234.M2PE59"/>
<evidence type="ECO:0000256" key="1">
    <source>
        <dbReference type="ARBA" id="ARBA00008383"/>
    </source>
</evidence>
<dbReference type="GO" id="GO:0003824">
    <property type="term" value="F:catalytic activity"/>
    <property type="evidence" value="ECO:0007669"/>
    <property type="project" value="InterPro"/>
</dbReference>